<dbReference type="GO" id="GO:0000976">
    <property type="term" value="F:transcription cis-regulatory region binding"/>
    <property type="evidence" value="ECO:0007669"/>
    <property type="project" value="TreeGrafter"/>
</dbReference>
<feature type="region of interest" description="Disordered" evidence="3">
    <location>
        <begin position="1"/>
        <end position="20"/>
    </location>
</feature>
<dbReference type="PANTHER" id="PTHR30055">
    <property type="entry name" value="HTH-TYPE TRANSCRIPTIONAL REGULATOR RUTR"/>
    <property type="match status" value="1"/>
</dbReference>
<dbReference type="AlphaFoldDB" id="A0A328ZEP6"/>
<evidence type="ECO:0000256" key="3">
    <source>
        <dbReference type="SAM" id="MobiDB-lite"/>
    </source>
</evidence>
<dbReference type="PANTHER" id="PTHR30055:SF223">
    <property type="entry name" value="HTH-TYPE TRANSCRIPTIONAL REGULATOR UIDR"/>
    <property type="match status" value="1"/>
</dbReference>
<dbReference type="PROSITE" id="PS50977">
    <property type="entry name" value="HTH_TETR_2"/>
    <property type="match status" value="1"/>
</dbReference>
<dbReference type="Proteomes" id="UP000248856">
    <property type="component" value="Unassembled WGS sequence"/>
</dbReference>
<evidence type="ECO:0000256" key="1">
    <source>
        <dbReference type="ARBA" id="ARBA00023125"/>
    </source>
</evidence>
<protein>
    <submittedName>
        <fullName evidence="5">TetR family transcriptional regulator</fullName>
    </submittedName>
</protein>
<proteinExistence type="predicted"/>
<evidence type="ECO:0000259" key="4">
    <source>
        <dbReference type="PROSITE" id="PS50977"/>
    </source>
</evidence>
<feature type="DNA-binding region" description="H-T-H motif" evidence="2">
    <location>
        <begin position="41"/>
        <end position="60"/>
    </location>
</feature>
<keyword evidence="1 2" id="KW-0238">DNA-binding</keyword>
<name>A0A328ZEP6_9BURK</name>
<feature type="domain" description="HTH tetR-type" evidence="4">
    <location>
        <begin position="18"/>
        <end position="78"/>
    </location>
</feature>
<keyword evidence="6" id="KW-1185">Reference proteome</keyword>
<dbReference type="Pfam" id="PF00440">
    <property type="entry name" value="TetR_N"/>
    <property type="match status" value="1"/>
</dbReference>
<evidence type="ECO:0000256" key="2">
    <source>
        <dbReference type="PROSITE-ProRule" id="PRU00335"/>
    </source>
</evidence>
<sequence>MATSPTPLSSPRKRMPAADRRQQMLETAVRMVREEGVAALTLARVAQACGVTKPIAYQHFGSREGLLSELYGQLGAEHEGAALAALREGREGRLERAEVARAIGTAYLDCTLENGPLYNAISAALVVSGEDHRMVRVDFAKRYAAALEGFVRADAEVVYGFTVAFLGAGEHLAESVLGGELGRAGAIGILATLLLAAPA</sequence>
<reference evidence="5 6" key="1">
    <citation type="submission" date="2018-06" db="EMBL/GenBank/DDBJ databases">
        <title>Genomic Encyclopedia of Archaeal and Bacterial Type Strains, Phase II (KMG-II): from individual species to whole genera.</title>
        <authorList>
            <person name="Goeker M."/>
        </authorList>
    </citation>
    <scope>NUCLEOTIDE SEQUENCE [LARGE SCALE GENOMIC DNA]</scope>
    <source>
        <strain evidence="5 6">CFPB 3232</strain>
    </source>
</reference>
<gene>
    <name evidence="5" type="ORF">AX018_10092</name>
</gene>
<dbReference type="RefSeq" id="WP_170146195.1">
    <property type="nucleotide sequence ID" value="NZ_QLTA01000009.1"/>
</dbReference>
<dbReference type="InterPro" id="IPR050109">
    <property type="entry name" value="HTH-type_TetR-like_transc_reg"/>
</dbReference>
<dbReference type="EMBL" id="QLTA01000009">
    <property type="protein sequence ID" value="RAR84770.1"/>
    <property type="molecule type" value="Genomic_DNA"/>
</dbReference>
<organism evidence="5 6">
    <name type="scientific">Paracidovorax anthurii</name>
    <dbReference type="NCBI Taxonomy" id="78229"/>
    <lineage>
        <taxon>Bacteria</taxon>
        <taxon>Pseudomonadati</taxon>
        <taxon>Pseudomonadota</taxon>
        <taxon>Betaproteobacteria</taxon>
        <taxon>Burkholderiales</taxon>
        <taxon>Comamonadaceae</taxon>
        <taxon>Paracidovorax</taxon>
    </lineage>
</organism>
<dbReference type="InterPro" id="IPR009057">
    <property type="entry name" value="Homeodomain-like_sf"/>
</dbReference>
<accession>A0A328ZEP6</accession>
<dbReference type="SUPFAM" id="SSF46689">
    <property type="entry name" value="Homeodomain-like"/>
    <property type="match status" value="1"/>
</dbReference>
<dbReference type="InterPro" id="IPR001647">
    <property type="entry name" value="HTH_TetR"/>
</dbReference>
<dbReference type="Gene3D" id="1.10.357.10">
    <property type="entry name" value="Tetracycline Repressor, domain 2"/>
    <property type="match status" value="1"/>
</dbReference>
<evidence type="ECO:0000313" key="5">
    <source>
        <dbReference type="EMBL" id="RAR84770.1"/>
    </source>
</evidence>
<evidence type="ECO:0000313" key="6">
    <source>
        <dbReference type="Proteomes" id="UP000248856"/>
    </source>
</evidence>
<comment type="caution">
    <text evidence="5">The sequence shown here is derived from an EMBL/GenBank/DDBJ whole genome shotgun (WGS) entry which is preliminary data.</text>
</comment>
<dbReference type="PRINTS" id="PR00455">
    <property type="entry name" value="HTHTETR"/>
</dbReference>
<dbReference type="GO" id="GO:0003700">
    <property type="term" value="F:DNA-binding transcription factor activity"/>
    <property type="evidence" value="ECO:0007669"/>
    <property type="project" value="TreeGrafter"/>
</dbReference>